<dbReference type="AlphaFoldDB" id="A0A4Q0Q4C8"/>
<evidence type="ECO:0000313" key="2">
    <source>
        <dbReference type="EMBL" id="RXG83651.1"/>
    </source>
</evidence>
<gene>
    <name evidence="2" type="ORF">EAS61_41515</name>
</gene>
<proteinExistence type="predicted"/>
<dbReference type="InterPro" id="IPR054189">
    <property type="entry name" value="DUF6894"/>
</dbReference>
<dbReference type="Proteomes" id="UP000290174">
    <property type="component" value="Unassembled WGS sequence"/>
</dbReference>
<accession>A0A4Q0Q4C8</accession>
<feature type="domain" description="DUF6894" evidence="1">
    <location>
        <begin position="3"/>
        <end position="68"/>
    </location>
</feature>
<evidence type="ECO:0000313" key="3">
    <source>
        <dbReference type="Proteomes" id="UP000290174"/>
    </source>
</evidence>
<comment type="caution">
    <text evidence="2">The sequence shown here is derived from an EMBL/GenBank/DDBJ whole genome shotgun (WGS) entry which is preliminary data.</text>
</comment>
<dbReference type="EMBL" id="RKMK01000105">
    <property type="protein sequence ID" value="RXG83651.1"/>
    <property type="molecule type" value="Genomic_DNA"/>
</dbReference>
<evidence type="ECO:0000259" key="1">
    <source>
        <dbReference type="Pfam" id="PF21834"/>
    </source>
</evidence>
<dbReference type="Pfam" id="PF21834">
    <property type="entry name" value="DUF6894"/>
    <property type="match status" value="1"/>
</dbReference>
<organism evidence="2 3">
    <name type="scientific">Bradyrhizobium zhanjiangense</name>
    <dbReference type="NCBI Taxonomy" id="1325107"/>
    <lineage>
        <taxon>Bacteria</taxon>
        <taxon>Pseudomonadati</taxon>
        <taxon>Pseudomonadota</taxon>
        <taxon>Alphaproteobacteria</taxon>
        <taxon>Hyphomicrobiales</taxon>
        <taxon>Nitrobacteraceae</taxon>
        <taxon>Bradyrhizobium</taxon>
    </lineage>
</organism>
<dbReference type="RefSeq" id="WP_128936401.1">
    <property type="nucleotide sequence ID" value="NZ_CP022221.1"/>
</dbReference>
<name>A0A4Q0Q4C8_9BRAD</name>
<reference evidence="2 3" key="1">
    <citation type="submission" date="2018-11" db="EMBL/GenBank/DDBJ databases">
        <title>Bradyrhizobium sp. nov., isolated from effective nodules of peanut in China.</title>
        <authorList>
            <person name="Li Y."/>
        </authorList>
    </citation>
    <scope>NUCLEOTIDE SEQUENCE [LARGE SCALE GENOMIC DNA]</scope>
    <source>
        <strain evidence="2 3">CCBAU 51770</strain>
    </source>
</reference>
<sequence length="76" mass="8699">MARYYFDTHNGKLVRDDVGIECDSFQSVRAQAAAGLADFARDIVPSAKWREMAIRVRDDQGKPVMQAILRFEIRQP</sequence>
<protein>
    <recommendedName>
        <fullName evidence="1">DUF6894 domain-containing protein</fullName>
    </recommendedName>
</protein>